<dbReference type="Proteomes" id="UP000676194">
    <property type="component" value="Chromosome"/>
</dbReference>
<dbReference type="Gene3D" id="3.30.700.10">
    <property type="entry name" value="Glycoprotein, Type 4 Pilin"/>
    <property type="match status" value="1"/>
</dbReference>
<protein>
    <submittedName>
        <fullName evidence="2">Prepilin-type N-terminal cleavage/methylation domain-containing protein</fullName>
    </submittedName>
</protein>
<dbReference type="InterPro" id="IPR012902">
    <property type="entry name" value="N_methyl_site"/>
</dbReference>
<dbReference type="Pfam" id="PF07963">
    <property type="entry name" value="N_methyl"/>
    <property type="match status" value="1"/>
</dbReference>
<dbReference type="NCBIfam" id="TIGR02532">
    <property type="entry name" value="IV_pilin_GFxxxE"/>
    <property type="match status" value="1"/>
</dbReference>
<gene>
    <name evidence="2" type="ORF">KIH39_10835</name>
</gene>
<name>A0A8E6F035_9BACT</name>
<dbReference type="EMBL" id="CP074694">
    <property type="protein sequence ID" value="QVL34373.1"/>
    <property type="molecule type" value="Genomic_DNA"/>
</dbReference>
<proteinExistence type="predicted"/>
<keyword evidence="3" id="KW-1185">Reference proteome</keyword>
<dbReference type="SUPFAM" id="SSF54523">
    <property type="entry name" value="Pili subunits"/>
    <property type="match status" value="1"/>
</dbReference>
<evidence type="ECO:0000313" key="2">
    <source>
        <dbReference type="EMBL" id="QVL34373.1"/>
    </source>
</evidence>
<dbReference type="InterPro" id="IPR045584">
    <property type="entry name" value="Pilin-like"/>
</dbReference>
<keyword evidence="1" id="KW-1133">Transmembrane helix</keyword>
<reference evidence="2" key="1">
    <citation type="submission" date="2021-05" db="EMBL/GenBank/DDBJ databases">
        <title>Complete genome sequence of the cellulolytic planctomycete Telmatocola sphagniphila SP2T and characterization of the first cellulase from planctomycetes.</title>
        <authorList>
            <person name="Rakitin A.L."/>
            <person name="Beletsky A.V."/>
            <person name="Naumoff D.G."/>
            <person name="Kulichevskaya I.S."/>
            <person name="Mardanov A.V."/>
            <person name="Ravin N.V."/>
            <person name="Dedysh S.N."/>
        </authorList>
    </citation>
    <scope>NUCLEOTIDE SEQUENCE</scope>
    <source>
        <strain evidence="2">SP2T</strain>
    </source>
</reference>
<dbReference type="RefSeq" id="WP_213499343.1">
    <property type="nucleotide sequence ID" value="NZ_CP074694.1"/>
</dbReference>
<dbReference type="AlphaFoldDB" id="A0A8E6F035"/>
<evidence type="ECO:0000313" key="3">
    <source>
        <dbReference type="Proteomes" id="UP000676194"/>
    </source>
</evidence>
<keyword evidence="1" id="KW-0472">Membrane</keyword>
<accession>A0A8E6F035</accession>
<evidence type="ECO:0000256" key="1">
    <source>
        <dbReference type="SAM" id="Phobius"/>
    </source>
</evidence>
<sequence length="182" mass="19840">MRNSQRSAFTLLELLLVLTIIVILGAIAIPALEGIQNSFRLESSVDQIKARFAEARAHAIEENQDYRFAVQPDTSKYRIAPDSSDYWDGGTGGGTSTTGTTIPGIIIEEEIEKDVLFKFADNSNMSSDSGGWTTVAVFQPIGTCRNDAEIRFELEGVKPITVKIRALTGIITTKRAGTEESP</sequence>
<dbReference type="KEGG" id="tsph:KIH39_10835"/>
<organism evidence="2 3">
    <name type="scientific">Telmatocola sphagniphila</name>
    <dbReference type="NCBI Taxonomy" id="1123043"/>
    <lineage>
        <taxon>Bacteria</taxon>
        <taxon>Pseudomonadati</taxon>
        <taxon>Planctomycetota</taxon>
        <taxon>Planctomycetia</taxon>
        <taxon>Gemmatales</taxon>
        <taxon>Gemmataceae</taxon>
    </lineage>
</organism>
<feature type="transmembrane region" description="Helical" evidence="1">
    <location>
        <begin position="12"/>
        <end position="32"/>
    </location>
</feature>
<keyword evidence="1" id="KW-0812">Transmembrane</keyword>